<evidence type="ECO:0000256" key="5">
    <source>
        <dbReference type="ARBA" id="ARBA00023004"/>
    </source>
</evidence>
<accession>A0ABV8PZN9</accession>
<keyword evidence="7" id="KW-0812">Transmembrane</keyword>
<dbReference type="PROSITE" id="PS00198">
    <property type="entry name" value="4FE4S_FER_1"/>
    <property type="match status" value="1"/>
</dbReference>
<evidence type="ECO:0000256" key="7">
    <source>
        <dbReference type="SAM" id="Phobius"/>
    </source>
</evidence>
<dbReference type="PROSITE" id="PS51379">
    <property type="entry name" value="4FE4S_FER_2"/>
    <property type="match status" value="1"/>
</dbReference>
<comment type="caution">
    <text evidence="9">The sequence shown here is derived from an EMBL/GenBank/DDBJ whole genome shotgun (WGS) entry which is preliminary data.</text>
</comment>
<proteinExistence type="predicted"/>
<evidence type="ECO:0000313" key="10">
    <source>
        <dbReference type="Proteomes" id="UP001595906"/>
    </source>
</evidence>
<protein>
    <submittedName>
        <fullName evidence="9">Cytochrome c oxidase accessory protein CcoG</fullName>
    </submittedName>
</protein>
<dbReference type="RefSeq" id="WP_379014335.1">
    <property type="nucleotide sequence ID" value="NZ_JBHSDC010000022.1"/>
</dbReference>
<feature type="transmembrane region" description="Helical" evidence="7">
    <location>
        <begin position="339"/>
        <end position="357"/>
    </location>
</feature>
<keyword evidence="5" id="KW-0408">Iron</keyword>
<feature type="transmembrane region" description="Helical" evidence="7">
    <location>
        <begin position="89"/>
        <end position="110"/>
    </location>
</feature>
<gene>
    <name evidence="9" type="primary">ccoG</name>
    <name evidence="9" type="ORF">ACFOW1_11235</name>
</gene>
<keyword evidence="3" id="KW-0479">Metal-binding</keyword>
<dbReference type="InterPro" id="IPR017900">
    <property type="entry name" value="4Fe4S_Fe_S_CS"/>
</dbReference>
<keyword evidence="6" id="KW-0411">Iron-sulfur</keyword>
<dbReference type="Pfam" id="PF13746">
    <property type="entry name" value="Fer4_18"/>
    <property type="match status" value="1"/>
</dbReference>
<keyword evidence="7" id="KW-1133">Transmembrane helix</keyword>
<reference evidence="10" key="1">
    <citation type="journal article" date="2019" name="Int. J. Syst. Evol. Microbiol.">
        <title>The Global Catalogue of Microorganisms (GCM) 10K type strain sequencing project: providing services to taxonomists for standard genome sequencing and annotation.</title>
        <authorList>
            <consortium name="The Broad Institute Genomics Platform"/>
            <consortium name="The Broad Institute Genome Sequencing Center for Infectious Disease"/>
            <person name="Wu L."/>
            <person name="Ma J."/>
        </authorList>
    </citation>
    <scope>NUCLEOTIDE SEQUENCE [LARGE SCALE GENOMIC DNA]</scope>
    <source>
        <strain evidence="10">CECT 8010</strain>
    </source>
</reference>
<keyword evidence="1" id="KW-0813">Transport</keyword>
<keyword evidence="10" id="KW-1185">Reference proteome</keyword>
<evidence type="ECO:0000256" key="1">
    <source>
        <dbReference type="ARBA" id="ARBA00022448"/>
    </source>
</evidence>
<dbReference type="SUPFAM" id="SSF54862">
    <property type="entry name" value="4Fe-4S ferredoxins"/>
    <property type="match status" value="1"/>
</dbReference>
<dbReference type="NCBIfam" id="TIGR02745">
    <property type="entry name" value="ccoG_rdxA_fixG"/>
    <property type="match status" value="1"/>
</dbReference>
<sequence length="469" mass="53707">MIDEANDIQHQVTFRDRVSNVNEKGQRKWVYATQPEGKFYQYRTWVSVFYLAIFFVLPLITYNGMPFFMLNFPEGKFIVFGNIFWPQDFFIFAVSMITFIVFVALFTVIYGRLFCGWVCPQTVFMEMVFRKIEWWIEGSGMQQRKMSGAALTTEQRIRKLIKHGVFLAISFLIANTFLAYILSVEGLLKIIREPIADHTVLLTGLLFFTFLFYAVFAFVRDIICTTVCPYGRLQSVLFDKDTMQIAYDYKRGEPRGKLSKQAAVATGDCIDCHKCVQVCPTGIDIRDGVQIECVGCTACIDACNEVMLKINKPKGLIRYASENEIARGKRFHFNGRMKAYSVLLVILLIVTTVLVFTRRSVDTHITRVRGQLYQEVGKDTLGNLFNAIVLNKTNKSFGVSMKLENIPGEVSFVSTKDAYMKPEAVNEVTFFIRINKQYITKRSTDIKVGIYKNGEKIQTVTTVFLGPFL</sequence>
<dbReference type="Pfam" id="PF11614">
    <property type="entry name" value="FixG_C"/>
    <property type="match status" value="1"/>
</dbReference>
<dbReference type="Gene3D" id="3.30.70.20">
    <property type="match status" value="1"/>
</dbReference>
<evidence type="ECO:0000256" key="6">
    <source>
        <dbReference type="ARBA" id="ARBA00023014"/>
    </source>
</evidence>
<feature type="transmembrane region" description="Helical" evidence="7">
    <location>
        <begin position="165"/>
        <end position="188"/>
    </location>
</feature>
<evidence type="ECO:0000313" key="9">
    <source>
        <dbReference type="EMBL" id="MFC4232469.1"/>
    </source>
</evidence>
<organism evidence="9 10">
    <name type="scientific">Parasediminibacterium paludis</name>
    <dbReference type="NCBI Taxonomy" id="908966"/>
    <lineage>
        <taxon>Bacteria</taxon>
        <taxon>Pseudomonadati</taxon>
        <taxon>Bacteroidota</taxon>
        <taxon>Chitinophagia</taxon>
        <taxon>Chitinophagales</taxon>
        <taxon>Chitinophagaceae</taxon>
        <taxon>Parasediminibacterium</taxon>
    </lineage>
</organism>
<dbReference type="Pfam" id="PF12801">
    <property type="entry name" value="Fer4_5"/>
    <property type="match status" value="1"/>
</dbReference>
<name>A0ABV8PZN9_9BACT</name>
<dbReference type="InterPro" id="IPR013783">
    <property type="entry name" value="Ig-like_fold"/>
</dbReference>
<dbReference type="Gene3D" id="2.60.40.10">
    <property type="entry name" value="Immunoglobulins"/>
    <property type="match status" value="1"/>
</dbReference>
<keyword evidence="7" id="KW-0472">Membrane</keyword>
<dbReference type="EMBL" id="JBHSDC010000022">
    <property type="protein sequence ID" value="MFC4232469.1"/>
    <property type="molecule type" value="Genomic_DNA"/>
</dbReference>
<dbReference type="InterPro" id="IPR032879">
    <property type="entry name" value="FixG_C"/>
</dbReference>
<keyword evidence="2" id="KW-0004">4Fe-4S</keyword>
<dbReference type="InterPro" id="IPR017896">
    <property type="entry name" value="4Fe4S_Fe-S-bd"/>
</dbReference>
<feature type="transmembrane region" description="Helical" evidence="7">
    <location>
        <begin position="200"/>
        <end position="219"/>
    </location>
</feature>
<dbReference type="PANTHER" id="PTHR30176:SF3">
    <property type="entry name" value="FERREDOXIN-TYPE PROTEIN NAPH"/>
    <property type="match status" value="1"/>
</dbReference>
<dbReference type="Proteomes" id="UP001595906">
    <property type="component" value="Unassembled WGS sequence"/>
</dbReference>
<evidence type="ECO:0000256" key="3">
    <source>
        <dbReference type="ARBA" id="ARBA00022723"/>
    </source>
</evidence>
<dbReference type="InterPro" id="IPR014116">
    <property type="entry name" value="Cyt_c_oxidase_cbb3_FixG"/>
</dbReference>
<feature type="transmembrane region" description="Helical" evidence="7">
    <location>
        <begin position="48"/>
        <end position="69"/>
    </location>
</feature>
<evidence type="ECO:0000259" key="8">
    <source>
        <dbReference type="PROSITE" id="PS51379"/>
    </source>
</evidence>
<dbReference type="InterPro" id="IPR051684">
    <property type="entry name" value="Electron_Trans/Redox"/>
</dbReference>
<keyword evidence="4" id="KW-0249">Electron transport</keyword>
<feature type="domain" description="4Fe-4S ferredoxin-type" evidence="8">
    <location>
        <begin position="260"/>
        <end position="288"/>
    </location>
</feature>
<evidence type="ECO:0000256" key="2">
    <source>
        <dbReference type="ARBA" id="ARBA00022485"/>
    </source>
</evidence>
<dbReference type="PANTHER" id="PTHR30176">
    <property type="entry name" value="FERREDOXIN-TYPE PROTEIN NAPH"/>
    <property type="match status" value="1"/>
</dbReference>
<evidence type="ECO:0000256" key="4">
    <source>
        <dbReference type="ARBA" id="ARBA00022982"/>
    </source>
</evidence>